<dbReference type="AlphaFoldDB" id="A0A2T9XY72"/>
<keyword evidence="1" id="KW-0863">Zinc-finger</keyword>
<keyword evidence="1" id="KW-0479">Metal-binding</keyword>
<dbReference type="Proteomes" id="UP000245383">
    <property type="component" value="Unassembled WGS sequence"/>
</dbReference>
<organism evidence="3 4">
    <name type="scientific">Smittium simulii</name>
    <dbReference type="NCBI Taxonomy" id="133385"/>
    <lineage>
        <taxon>Eukaryota</taxon>
        <taxon>Fungi</taxon>
        <taxon>Fungi incertae sedis</taxon>
        <taxon>Zoopagomycota</taxon>
        <taxon>Kickxellomycotina</taxon>
        <taxon>Harpellomycetes</taxon>
        <taxon>Harpellales</taxon>
        <taxon>Legeriomycetaceae</taxon>
        <taxon>Smittium</taxon>
    </lineage>
</organism>
<name>A0A2T9XY72_9FUNG</name>
<dbReference type="InterPro" id="IPR036875">
    <property type="entry name" value="Znf_CCHC_sf"/>
</dbReference>
<reference evidence="3 4" key="1">
    <citation type="journal article" date="2018" name="MBio">
        <title>Comparative Genomics Reveals the Core Gene Toolbox for the Fungus-Insect Symbiosis.</title>
        <authorList>
            <person name="Wang Y."/>
            <person name="Stata M."/>
            <person name="Wang W."/>
            <person name="Stajich J.E."/>
            <person name="White M.M."/>
            <person name="Moncalvo J.M."/>
        </authorList>
    </citation>
    <scope>NUCLEOTIDE SEQUENCE [LARGE SCALE GENOMIC DNA]</scope>
    <source>
        <strain evidence="3 4">SWE-8-4</strain>
    </source>
</reference>
<feature type="domain" description="CCHC-type" evidence="2">
    <location>
        <begin position="65"/>
        <end position="78"/>
    </location>
</feature>
<dbReference type="GO" id="GO:0003676">
    <property type="term" value="F:nucleic acid binding"/>
    <property type="evidence" value="ECO:0007669"/>
    <property type="project" value="InterPro"/>
</dbReference>
<accession>A0A2T9XY72</accession>
<evidence type="ECO:0000256" key="1">
    <source>
        <dbReference type="PROSITE-ProRule" id="PRU00047"/>
    </source>
</evidence>
<evidence type="ECO:0000313" key="3">
    <source>
        <dbReference type="EMBL" id="PVU85010.1"/>
    </source>
</evidence>
<keyword evidence="1" id="KW-0862">Zinc</keyword>
<evidence type="ECO:0000313" key="4">
    <source>
        <dbReference type="Proteomes" id="UP000245383"/>
    </source>
</evidence>
<dbReference type="SUPFAM" id="SSF57756">
    <property type="entry name" value="Retrovirus zinc finger-like domains"/>
    <property type="match status" value="1"/>
</dbReference>
<protein>
    <recommendedName>
        <fullName evidence="2">CCHC-type domain-containing protein</fullName>
    </recommendedName>
</protein>
<dbReference type="EMBL" id="MBFR01000961">
    <property type="protein sequence ID" value="PVU85010.1"/>
    <property type="molecule type" value="Genomic_DNA"/>
</dbReference>
<comment type="caution">
    <text evidence="3">The sequence shown here is derived from an EMBL/GenBank/DDBJ whole genome shotgun (WGS) entry which is preliminary data.</text>
</comment>
<dbReference type="GO" id="GO:0008270">
    <property type="term" value="F:zinc ion binding"/>
    <property type="evidence" value="ECO:0007669"/>
    <property type="project" value="UniProtKB-KW"/>
</dbReference>
<evidence type="ECO:0000259" key="2">
    <source>
        <dbReference type="PROSITE" id="PS50158"/>
    </source>
</evidence>
<dbReference type="InterPro" id="IPR001878">
    <property type="entry name" value="Znf_CCHC"/>
</dbReference>
<keyword evidence="4" id="KW-1185">Reference proteome</keyword>
<proteinExistence type="predicted"/>
<sequence>MFEVKADQKQNIRNAIVKLAPQKNKDSVLEKKESFKDTLDDLTKQMAAMTAHLAQLDKPRQINTCQQCGKIGHYTNKCFQTKADVTKSGLLAVEKLEGKLALCHDW</sequence>
<feature type="non-terminal residue" evidence="3">
    <location>
        <position position="106"/>
    </location>
</feature>
<dbReference type="PROSITE" id="PS50158">
    <property type="entry name" value="ZF_CCHC"/>
    <property type="match status" value="1"/>
</dbReference>
<gene>
    <name evidence="3" type="ORF">BB561_006997</name>
</gene>